<dbReference type="CDD" id="cd00024">
    <property type="entry name" value="CD_CSD"/>
    <property type="match status" value="1"/>
</dbReference>
<accession>A0A4Q1BFB2</accession>
<dbReference type="InterPro" id="IPR016197">
    <property type="entry name" value="Chromo-like_dom_sf"/>
</dbReference>
<feature type="compositionally biased region" description="Polar residues" evidence="3">
    <location>
        <begin position="157"/>
        <end position="183"/>
    </location>
</feature>
<dbReference type="SMART" id="SM00298">
    <property type="entry name" value="CHROMO"/>
    <property type="match status" value="1"/>
</dbReference>
<evidence type="ECO:0000256" key="3">
    <source>
        <dbReference type="SAM" id="MobiDB-lite"/>
    </source>
</evidence>
<dbReference type="InterPro" id="IPR000953">
    <property type="entry name" value="Chromo/chromo_shadow_dom"/>
</dbReference>
<feature type="non-terminal residue" evidence="5">
    <location>
        <position position="1"/>
    </location>
</feature>
<organism evidence="5 6">
    <name type="scientific">Tremella mesenterica</name>
    <name type="common">Jelly fungus</name>
    <dbReference type="NCBI Taxonomy" id="5217"/>
    <lineage>
        <taxon>Eukaryota</taxon>
        <taxon>Fungi</taxon>
        <taxon>Dikarya</taxon>
        <taxon>Basidiomycota</taxon>
        <taxon>Agaricomycotina</taxon>
        <taxon>Tremellomycetes</taxon>
        <taxon>Tremellales</taxon>
        <taxon>Tremellaceae</taxon>
        <taxon>Tremella</taxon>
    </lineage>
</organism>
<evidence type="ECO:0000256" key="1">
    <source>
        <dbReference type="ARBA" id="ARBA00004123"/>
    </source>
</evidence>
<dbReference type="InterPro" id="IPR023780">
    <property type="entry name" value="Chromo_domain"/>
</dbReference>
<comment type="caution">
    <text evidence="5">The sequence shown here is derived from an EMBL/GenBank/DDBJ whole genome shotgun (WGS) entry which is preliminary data.</text>
</comment>
<dbReference type="InterPro" id="IPR056924">
    <property type="entry name" value="SH3_Tf2-1"/>
</dbReference>
<dbReference type="GO" id="GO:0005634">
    <property type="term" value="C:nucleus"/>
    <property type="evidence" value="ECO:0007669"/>
    <property type="project" value="UniProtKB-SubCell"/>
</dbReference>
<name>A0A4Q1BFB2_TREME</name>
<dbReference type="PROSITE" id="PS50013">
    <property type="entry name" value="CHROMO_2"/>
    <property type="match status" value="1"/>
</dbReference>
<feature type="compositionally biased region" description="Basic residues" evidence="3">
    <location>
        <begin position="184"/>
        <end position="197"/>
    </location>
</feature>
<keyword evidence="6" id="KW-1185">Reference proteome</keyword>
<evidence type="ECO:0000256" key="2">
    <source>
        <dbReference type="ARBA" id="ARBA00023242"/>
    </source>
</evidence>
<feature type="region of interest" description="Disordered" evidence="3">
    <location>
        <begin position="153"/>
        <end position="197"/>
    </location>
</feature>
<evidence type="ECO:0000313" key="5">
    <source>
        <dbReference type="EMBL" id="RXK34871.1"/>
    </source>
</evidence>
<protein>
    <recommendedName>
        <fullName evidence="4">Chromo domain-containing protein</fullName>
    </recommendedName>
</protein>
<keyword evidence="2" id="KW-0539">Nucleus</keyword>
<dbReference type="EMBL" id="SDIL01000178">
    <property type="protein sequence ID" value="RXK34871.1"/>
    <property type="molecule type" value="Genomic_DNA"/>
</dbReference>
<dbReference type="PANTHER" id="PTHR22812">
    <property type="entry name" value="CHROMOBOX PROTEIN"/>
    <property type="match status" value="1"/>
</dbReference>
<dbReference type="SUPFAM" id="SSF54160">
    <property type="entry name" value="Chromo domain-like"/>
    <property type="match status" value="1"/>
</dbReference>
<sequence length="197" mass="22878">IKEITQEGEPIFKVGDMVFLNRKNIKTSRPSIKLDQRMLGPFKIIEATPSPLAFKLDLPPSMNIHPVFHVNLLEPVRSGLPSQPQDPPPRIEVEGEQEYIIDRILDSRISNDGGYDYLVHWRDYSSAHDSWEPWEEIHNTTAFRAFRHQHLKDPSQHFPSLTSNQSTPRTKQPSQQNTPQTFKRPQRRSSRLRGLRP</sequence>
<dbReference type="STRING" id="5217.A0A4Q1BFB2"/>
<dbReference type="VEuPathDB" id="FungiDB:TREMEDRAFT_27017"/>
<dbReference type="Gene3D" id="2.40.50.40">
    <property type="match status" value="1"/>
</dbReference>
<feature type="domain" description="Chromo" evidence="4">
    <location>
        <begin position="99"/>
        <end position="158"/>
    </location>
</feature>
<dbReference type="InParanoid" id="A0A4Q1BFB2"/>
<dbReference type="GO" id="GO:0006338">
    <property type="term" value="P:chromatin remodeling"/>
    <property type="evidence" value="ECO:0007669"/>
    <property type="project" value="UniProtKB-ARBA"/>
</dbReference>
<proteinExistence type="predicted"/>
<dbReference type="OrthoDB" id="3341476at2759"/>
<comment type="subcellular location">
    <subcellularLocation>
        <location evidence="1">Nucleus</location>
    </subcellularLocation>
</comment>
<evidence type="ECO:0000313" key="6">
    <source>
        <dbReference type="Proteomes" id="UP000289152"/>
    </source>
</evidence>
<reference evidence="5 6" key="1">
    <citation type="submission" date="2016-06" db="EMBL/GenBank/DDBJ databases">
        <title>Evolution of pathogenesis and genome organization in the Tremellales.</title>
        <authorList>
            <person name="Cuomo C."/>
            <person name="Litvintseva A."/>
            <person name="Heitman J."/>
            <person name="Chen Y."/>
            <person name="Sun S."/>
            <person name="Springer D."/>
            <person name="Dromer F."/>
            <person name="Young S."/>
            <person name="Zeng Q."/>
            <person name="Chapman S."/>
            <person name="Gujja S."/>
            <person name="Saif S."/>
            <person name="Birren B."/>
        </authorList>
    </citation>
    <scope>NUCLEOTIDE SEQUENCE [LARGE SCALE GENOMIC DNA]</scope>
    <source>
        <strain evidence="5 6">ATCC 28783</strain>
    </source>
</reference>
<dbReference type="Proteomes" id="UP000289152">
    <property type="component" value="Unassembled WGS sequence"/>
</dbReference>
<dbReference type="AlphaFoldDB" id="A0A4Q1BFB2"/>
<dbReference type="Pfam" id="PF24626">
    <property type="entry name" value="SH3_Tf2-1"/>
    <property type="match status" value="1"/>
</dbReference>
<dbReference type="InterPro" id="IPR051219">
    <property type="entry name" value="Heterochromatin_chromo-domain"/>
</dbReference>
<evidence type="ECO:0000259" key="4">
    <source>
        <dbReference type="PROSITE" id="PS50013"/>
    </source>
</evidence>
<gene>
    <name evidence="5" type="ORF">M231_07873</name>
</gene>
<dbReference type="Pfam" id="PF00385">
    <property type="entry name" value="Chromo"/>
    <property type="match status" value="1"/>
</dbReference>